<evidence type="ECO:0000313" key="4">
    <source>
        <dbReference type="EMBL" id="KAG2177566.1"/>
    </source>
</evidence>
<feature type="compositionally biased region" description="Low complexity" evidence="2">
    <location>
        <begin position="11"/>
        <end position="25"/>
    </location>
</feature>
<feature type="domain" description="Cyclin-like" evidence="3">
    <location>
        <begin position="61"/>
        <end position="159"/>
    </location>
</feature>
<dbReference type="Gene3D" id="1.10.472.10">
    <property type="entry name" value="Cyclin-like"/>
    <property type="match status" value="2"/>
</dbReference>
<feature type="compositionally biased region" description="Polar residues" evidence="2">
    <location>
        <begin position="1"/>
        <end position="10"/>
    </location>
</feature>
<keyword evidence="1" id="KW-0195">Cyclin</keyword>
<reference evidence="4" key="1">
    <citation type="submission" date="2020-12" db="EMBL/GenBank/DDBJ databases">
        <title>Metabolic potential, ecology and presence of endohyphal bacteria is reflected in genomic diversity of Mucoromycotina.</title>
        <authorList>
            <person name="Muszewska A."/>
            <person name="Okrasinska A."/>
            <person name="Steczkiewicz K."/>
            <person name="Drgas O."/>
            <person name="Orlowska M."/>
            <person name="Perlinska-Lenart U."/>
            <person name="Aleksandrzak-Piekarczyk T."/>
            <person name="Szatraj K."/>
            <person name="Zielenkiewicz U."/>
            <person name="Pilsyk S."/>
            <person name="Malc E."/>
            <person name="Mieczkowski P."/>
            <person name="Kruszewska J.S."/>
            <person name="Biernat P."/>
            <person name="Pawlowska J."/>
        </authorList>
    </citation>
    <scope>NUCLEOTIDE SEQUENCE</scope>
    <source>
        <strain evidence="4">WA0000051536</strain>
    </source>
</reference>
<evidence type="ECO:0000256" key="2">
    <source>
        <dbReference type="SAM" id="MobiDB-lite"/>
    </source>
</evidence>
<evidence type="ECO:0000313" key="5">
    <source>
        <dbReference type="Proteomes" id="UP000612746"/>
    </source>
</evidence>
<dbReference type="InterPro" id="IPR006671">
    <property type="entry name" value="Cyclin_N"/>
</dbReference>
<dbReference type="InterPro" id="IPR036915">
    <property type="entry name" value="Cyclin-like_sf"/>
</dbReference>
<evidence type="ECO:0000256" key="1">
    <source>
        <dbReference type="RuleBase" id="RU000383"/>
    </source>
</evidence>
<accession>A0A8H7PP81</accession>
<sequence length="348" mass="40181">PLLGMNASTKSSRQSSPSRPPLSLQRRSPAYFSKRYQTLLSNLKKHSAGGKEHSIRHASCSFIQQVGKKLGFPQTTISTAQALYHRFYLFYSVRDYPPQDISITAIFVASKIEETIKKLRDIFVVIHSVRHPDSKELDPEQVSEDRRKRIIGYEKVMLETLCFDFQIRHPYEIMVKFVKYINAHQSIDGRVLARRAYMLLTDSYKTPLCLEYPAHSIAAGAIWLANRLLKDEDDSFTGLDESRPWDLVFRTRMEDMEDVCHQILDLYIQICPDEEMHRYTRIKIQLNQELQSRGADRYLQGHPDPEGLGSSVVSDKQIVYSNSTLDMANTNQHTVCYQFVSMSPHDIQ</sequence>
<gene>
    <name evidence="4" type="ORF">INT44_008078</name>
</gene>
<protein>
    <recommendedName>
        <fullName evidence="3">Cyclin-like domain-containing protein</fullName>
    </recommendedName>
</protein>
<dbReference type="GO" id="GO:0016538">
    <property type="term" value="F:cyclin-dependent protein serine/threonine kinase regulator activity"/>
    <property type="evidence" value="ECO:0007669"/>
    <property type="project" value="InterPro"/>
</dbReference>
<dbReference type="SMART" id="SM00385">
    <property type="entry name" value="CYCLIN"/>
    <property type="match status" value="2"/>
</dbReference>
<dbReference type="Pfam" id="PF00134">
    <property type="entry name" value="Cyclin_N"/>
    <property type="match status" value="1"/>
</dbReference>
<dbReference type="InterPro" id="IPR043198">
    <property type="entry name" value="Cyclin/Ssn8"/>
</dbReference>
<proteinExistence type="inferred from homology"/>
<feature type="non-terminal residue" evidence="4">
    <location>
        <position position="1"/>
    </location>
</feature>
<comment type="similarity">
    <text evidence="1">Belongs to the cyclin family.</text>
</comment>
<dbReference type="SUPFAM" id="SSF47954">
    <property type="entry name" value="Cyclin-like"/>
    <property type="match status" value="2"/>
</dbReference>
<keyword evidence="5" id="KW-1185">Reference proteome</keyword>
<comment type="caution">
    <text evidence="4">The sequence shown here is derived from an EMBL/GenBank/DDBJ whole genome shotgun (WGS) entry which is preliminary data.</text>
</comment>
<dbReference type="EMBL" id="JAEPRA010000012">
    <property type="protein sequence ID" value="KAG2177566.1"/>
    <property type="molecule type" value="Genomic_DNA"/>
</dbReference>
<dbReference type="PANTHER" id="PTHR10026">
    <property type="entry name" value="CYCLIN"/>
    <property type="match status" value="1"/>
</dbReference>
<dbReference type="OrthoDB" id="25002at2759"/>
<dbReference type="Proteomes" id="UP000612746">
    <property type="component" value="Unassembled WGS sequence"/>
</dbReference>
<name>A0A8H7PP81_9FUNG</name>
<feature type="region of interest" description="Disordered" evidence="2">
    <location>
        <begin position="1"/>
        <end position="25"/>
    </location>
</feature>
<dbReference type="AlphaFoldDB" id="A0A8H7PP81"/>
<dbReference type="GO" id="GO:0006357">
    <property type="term" value="P:regulation of transcription by RNA polymerase II"/>
    <property type="evidence" value="ECO:0007669"/>
    <property type="project" value="InterPro"/>
</dbReference>
<organism evidence="4 5">
    <name type="scientific">Umbelopsis vinacea</name>
    <dbReference type="NCBI Taxonomy" id="44442"/>
    <lineage>
        <taxon>Eukaryota</taxon>
        <taxon>Fungi</taxon>
        <taxon>Fungi incertae sedis</taxon>
        <taxon>Mucoromycota</taxon>
        <taxon>Mucoromycotina</taxon>
        <taxon>Umbelopsidomycetes</taxon>
        <taxon>Umbelopsidales</taxon>
        <taxon>Umbelopsidaceae</taxon>
        <taxon>Umbelopsis</taxon>
    </lineage>
</organism>
<dbReference type="InterPro" id="IPR013763">
    <property type="entry name" value="Cyclin-like_dom"/>
</dbReference>
<feature type="domain" description="Cyclin-like" evidence="3">
    <location>
        <begin position="175"/>
        <end position="265"/>
    </location>
</feature>
<evidence type="ECO:0000259" key="3">
    <source>
        <dbReference type="SMART" id="SM00385"/>
    </source>
</evidence>